<gene>
    <name evidence="2" type="ORF">X975_23757</name>
</gene>
<dbReference type="OrthoDB" id="10052789at2759"/>
<dbReference type="AlphaFoldDB" id="A0A087TGT6"/>
<accession>A0A087TGT6</accession>
<dbReference type="EMBL" id="KK115165">
    <property type="protein sequence ID" value="KFM64325.1"/>
    <property type="molecule type" value="Genomic_DNA"/>
</dbReference>
<evidence type="ECO:0000313" key="2">
    <source>
        <dbReference type="EMBL" id="KFM64325.1"/>
    </source>
</evidence>
<evidence type="ECO:0000313" key="3">
    <source>
        <dbReference type="Proteomes" id="UP000054359"/>
    </source>
</evidence>
<feature type="non-terminal residue" evidence="2">
    <location>
        <position position="57"/>
    </location>
</feature>
<protein>
    <recommendedName>
        <fullName evidence="1">ISXO2-like transposase domain-containing protein</fullName>
    </recommendedName>
</protein>
<feature type="domain" description="ISXO2-like transposase" evidence="1">
    <location>
        <begin position="1"/>
        <end position="51"/>
    </location>
</feature>
<proteinExistence type="predicted"/>
<dbReference type="Pfam" id="PF12762">
    <property type="entry name" value="DDE_Tnp_IS1595"/>
    <property type="match status" value="1"/>
</dbReference>
<name>A0A087TGT6_STEMI</name>
<evidence type="ECO:0000259" key="1">
    <source>
        <dbReference type="Pfam" id="PF12762"/>
    </source>
</evidence>
<dbReference type="InterPro" id="IPR024445">
    <property type="entry name" value="Tnp_ISXO2-like"/>
</dbReference>
<sequence length="57" mass="6548">MFQRATKDLQLEIRPRKNRSAETLIPIIKKNVADGSTIITDEWQAYSFLARILCAPD</sequence>
<organism evidence="2 3">
    <name type="scientific">Stegodyphus mimosarum</name>
    <name type="common">African social velvet spider</name>
    <dbReference type="NCBI Taxonomy" id="407821"/>
    <lineage>
        <taxon>Eukaryota</taxon>
        <taxon>Metazoa</taxon>
        <taxon>Ecdysozoa</taxon>
        <taxon>Arthropoda</taxon>
        <taxon>Chelicerata</taxon>
        <taxon>Arachnida</taxon>
        <taxon>Araneae</taxon>
        <taxon>Araneomorphae</taxon>
        <taxon>Entelegynae</taxon>
        <taxon>Eresoidea</taxon>
        <taxon>Eresidae</taxon>
        <taxon>Stegodyphus</taxon>
    </lineage>
</organism>
<reference evidence="2 3" key="1">
    <citation type="submission" date="2013-11" db="EMBL/GenBank/DDBJ databases">
        <title>Genome sequencing of Stegodyphus mimosarum.</title>
        <authorList>
            <person name="Bechsgaard J."/>
        </authorList>
    </citation>
    <scope>NUCLEOTIDE SEQUENCE [LARGE SCALE GENOMIC DNA]</scope>
</reference>
<dbReference type="Proteomes" id="UP000054359">
    <property type="component" value="Unassembled WGS sequence"/>
</dbReference>
<keyword evidence="3" id="KW-1185">Reference proteome</keyword>